<evidence type="ECO:0000313" key="5">
    <source>
        <dbReference type="EMBL" id="KAI7794760.1"/>
    </source>
</evidence>
<accession>A0A9W7WD28</accession>
<dbReference type="GO" id="GO:0000076">
    <property type="term" value="P:DNA replication checkpoint signaling"/>
    <property type="evidence" value="ECO:0007669"/>
    <property type="project" value="TreeGrafter"/>
</dbReference>
<feature type="non-terminal residue" evidence="5">
    <location>
        <position position="392"/>
    </location>
</feature>
<dbReference type="PANTHER" id="PTHR22940">
    <property type="entry name" value="TIMEOUT/TIMELESS-2"/>
    <property type="match status" value="1"/>
</dbReference>
<dbReference type="Proteomes" id="UP001059041">
    <property type="component" value="Linkage Group LG20"/>
</dbReference>
<dbReference type="GO" id="GO:0043111">
    <property type="term" value="P:replication fork arrest"/>
    <property type="evidence" value="ECO:0007669"/>
    <property type="project" value="TreeGrafter"/>
</dbReference>
<keyword evidence="3" id="KW-0131">Cell cycle</keyword>
<keyword evidence="2" id="KW-0539">Nucleus</keyword>
<dbReference type="InterPro" id="IPR044998">
    <property type="entry name" value="Timeless"/>
</dbReference>
<keyword evidence="6" id="KW-1185">Reference proteome</keyword>
<evidence type="ECO:0000259" key="4">
    <source>
        <dbReference type="Pfam" id="PF04821"/>
    </source>
</evidence>
<evidence type="ECO:0000256" key="1">
    <source>
        <dbReference type="ARBA" id="ARBA00004123"/>
    </source>
</evidence>
<organism evidence="5 6">
    <name type="scientific">Triplophysa rosa</name>
    <name type="common">Cave loach</name>
    <dbReference type="NCBI Taxonomy" id="992332"/>
    <lineage>
        <taxon>Eukaryota</taxon>
        <taxon>Metazoa</taxon>
        <taxon>Chordata</taxon>
        <taxon>Craniata</taxon>
        <taxon>Vertebrata</taxon>
        <taxon>Euteleostomi</taxon>
        <taxon>Actinopterygii</taxon>
        <taxon>Neopterygii</taxon>
        <taxon>Teleostei</taxon>
        <taxon>Ostariophysi</taxon>
        <taxon>Cypriniformes</taxon>
        <taxon>Nemacheilidae</taxon>
        <taxon>Triplophysa</taxon>
    </lineage>
</organism>
<dbReference type="Pfam" id="PF04821">
    <property type="entry name" value="TIMELESS"/>
    <property type="match status" value="1"/>
</dbReference>
<evidence type="ECO:0000313" key="6">
    <source>
        <dbReference type="Proteomes" id="UP001059041"/>
    </source>
</evidence>
<name>A0A9W7WD28_TRIRA</name>
<dbReference type="AlphaFoldDB" id="A0A9W7WD28"/>
<dbReference type="InterPro" id="IPR006906">
    <property type="entry name" value="Timeless_N"/>
</dbReference>
<dbReference type="GO" id="GO:0031298">
    <property type="term" value="C:replication fork protection complex"/>
    <property type="evidence" value="ECO:0007669"/>
    <property type="project" value="TreeGrafter"/>
</dbReference>
<dbReference type="EMBL" id="JAFHDT010000020">
    <property type="protein sequence ID" value="KAI7794760.1"/>
    <property type="molecule type" value="Genomic_DNA"/>
</dbReference>
<reference evidence="5" key="1">
    <citation type="submission" date="2021-02" db="EMBL/GenBank/DDBJ databases">
        <title>Comparative genomics reveals that relaxation of natural selection precedes convergent phenotypic evolution of cavefish.</title>
        <authorList>
            <person name="Peng Z."/>
        </authorList>
    </citation>
    <scope>NUCLEOTIDE SEQUENCE</scope>
    <source>
        <tissue evidence="5">Muscle</tissue>
    </source>
</reference>
<gene>
    <name evidence="5" type="ORF">IRJ41_000190</name>
</gene>
<comment type="caution">
    <text evidence="5">The sequence shown here is derived from an EMBL/GenBank/DDBJ whole genome shotgun (WGS) entry which is preliminary data.</text>
</comment>
<dbReference type="PANTHER" id="PTHR22940:SF4">
    <property type="entry name" value="PROTEIN TIMELESS HOMOLOG"/>
    <property type="match status" value="1"/>
</dbReference>
<dbReference type="GO" id="GO:0003677">
    <property type="term" value="F:DNA binding"/>
    <property type="evidence" value="ECO:0007669"/>
    <property type="project" value="TreeGrafter"/>
</dbReference>
<sequence>MDLFMMNCELLATCSALGYLEGDIYHKEQDCLESVKDLIRYLRHEDDTRDIRQQLGAGQILQNDLLPIITQHTEDKPLFDACIRLMVNLTQPALLCFGKVPDDPAFRHHFLQVTSYLQAYKEAFADEKVFTVLSETLYNLLQLGWEERAEEHNLLIERILLLVRNVLHIPADPYEEKNVDDDASVHDKLLWALHMSGLDDLLKFLACAQSEQKWSFHILEIISLMFKDQTPEMLVNAGQMRSAEEKQKDADELELLRRKELAAKRCRNLQRGNRRVPKRKQIARDSERQRRSALNVRLFLREFCIDFLENCYNRLMYLVKEDLIRERAQQHDETYYLWALTFFMAFNRGQNYRPDLVSETMSIRTFHFIERNITNYYEMILTDRKGATSWYR</sequence>
<proteinExistence type="predicted"/>
<comment type="subcellular location">
    <subcellularLocation>
        <location evidence="1">Nucleus</location>
    </subcellularLocation>
</comment>
<protein>
    <submittedName>
        <fullName evidence="5">Protein timeless-like protein</fullName>
    </submittedName>
</protein>
<evidence type="ECO:0000256" key="2">
    <source>
        <dbReference type="ARBA" id="ARBA00023242"/>
    </source>
</evidence>
<evidence type="ECO:0000256" key="3">
    <source>
        <dbReference type="ARBA" id="ARBA00023306"/>
    </source>
</evidence>
<feature type="domain" description="Timeless N-terminal" evidence="4">
    <location>
        <begin position="25"/>
        <end position="270"/>
    </location>
</feature>
<dbReference type="GO" id="GO:0006281">
    <property type="term" value="P:DNA repair"/>
    <property type="evidence" value="ECO:0007669"/>
    <property type="project" value="TreeGrafter"/>
</dbReference>